<evidence type="ECO:0000313" key="5">
    <source>
        <dbReference type="EMBL" id="MZR13246.1"/>
    </source>
</evidence>
<dbReference type="SUPFAM" id="SSF53850">
    <property type="entry name" value="Periplasmic binding protein-like II"/>
    <property type="match status" value="1"/>
</dbReference>
<dbReference type="InterPro" id="IPR039424">
    <property type="entry name" value="SBP_5"/>
</dbReference>
<accession>A0A845M0Y4</accession>
<keyword evidence="6" id="KW-1185">Reference proteome</keyword>
<dbReference type="GO" id="GO:0030288">
    <property type="term" value="C:outer membrane-bounded periplasmic space"/>
    <property type="evidence" value="ECO:0007669"/>
    <property type="project" value="TreeGrafter"/>
</dbReference>
<dbReference type="RefSeq" id="WP_161351344.1">
    <property type="nucleotide sequence ID" value="NZ_WTUX01000011.1"/>
</dbReference>
<feature type="domain" description="Solute-binding protein family 5" evidence="4">
    <location>
        <begin position="96"/>
        <end position="506"/>
    </location>
</feature>
<protein>
    <submittedName>
        <fullName evidence="5">ABC transporter substrate-binding protein</fullName>
    </submittedName>
</protein>
<dbReference type="Gene3D" id="3.10.105.10">
    <property type="entry name" value="Dipeptide-binding Protein, Domain 3"/>
    <property type="match status" value="1"/>
</dbReference>
<proteinExistence type="inferred from homology"/>
<dbReference type="GO" id="GO:0015833">
    <property type="term" value="P:peptide transport"/>
    <property type="evidence" value="ECO:0007669"/>
    <property type="project" value="TreeGrafter"/>
</dbReference>
<evidence type="ECO:0000256" key="3">
    <source>
        <dbReference type="ARBA" id="ARBA00022729"/>
    </source>
</evidence>
<dbReference type="EMBL" id="WTUX01000011">
    <property type="protein sequence ID" value="MZR13246.1"/>
    <property type="molecule type" value="Genomic_DNA"/>
</dbReference>
<keyword evidence="3" id="KW-0732">Signal</keyword>
<dbReference type="InterPro" id="IPR030678">
    <property type="entry name" value="Peptide/Ni-bd"/>
</dbReference>
<name>A0A845M0Y4_9RHOB</name>
<dbReference type="PIRSF" id="PIRSF002741">
    <property type="entry name" value="MppA"/>
    <property type="match status" value="1"/>
</dbReference>
<dbReference type="GO" id="GO:1904680">
    <property type="term" value="F:peptide transmembrane transporter activity"/>
    <property type="evidence" value="ECO:0007669"/>
    <property type="project" value="TreeGrafter"/>
</dbReference>
<comment type="caution">
    <text evidence="5">The sequence shown here is derived from an EMBL/GenBank/DDBJ whole genome shotgun (WGS) entry which is preliminary data.</text>
</comment>
<dbReference type="AlphaFoldDB" id="A0A845M0Y4"/>
<dbReference type="Proteomes" id="UP000467322">
    <property type="component" value="Unassembled WGS sequence"/>
</dbReference>
<dbReference type="CDD" id="cd08497">
    <property type="entry name" value="MbnE-like"/>
    <property type="match status" value="1"/>
</dbReference>
<dbReference type="InterPro" id="IPR000914">
    <property type="entry name" value="SBP_5_dom"/>
</dbReference>
<evidence type="ECO:0000256" key="2">
    <source>
        <dbReference type="ARBA" id="ARBA00005695"/>
    </source>
</evidence>
<evidence type="ECO:0000313" key="6">
    <source>
        <dbReference type="Proteomes" id="UP000467322"/>
    </source>
</evidence>
<dbReference type="PANTHER" id="PTHR30290">
    <property type="entry name" value="PERIPLASMIC BINDING COMPONENT OF ABC TRANSPORTER"/>
    <property type="match status" value="1"/>
</dbReference>
<comment type="similarity">
    <text evidence="2">Belongs to the bacterial solute-binding protein 5 family.</text>
</comment>
<organism evidence="5 6">
    <name type="scientific">Maritimibacter harenae</name>
    <dbReference type="NCBI Taxonomy" id="2606218"/>
    <lineage>
        <taxon>Bacteria</taxon>
        <taxon>Pseudomonadati</taxon>
        <taxon>Pseudomonadota</taxon>
        <taxon>Alphaproteobacteria</taxon>
        <taxon>Rhodobacterales</taxon>
        <taxon>Roseobacteraceae</taxon>
        <taxon>Maritimibacter</taxon>
    </lineage>
</organism>
<sequence length="602" mass="67959">MRGFALAFAVGVAGAPGLAEPMHGIAMYGDPALPPDYEHLPQANPDAPKGGQITFAESGSYDSLHPVITKGSAPWQLRFMIFESLLGRNYDEPFTLYGLLAESVETGPNREWVEFTLREEARFSDGSPVTIEDVMWTFETLGTRGHPRYRGTWNAVESMEQTGPRSVRFTFNTDNRELALIMGLRPILKKAQWEGEDFERSGVTVKPIGSAPYVIGDFEQGRYLELERNPDYWGKDLPFMKGQANFDLIRYDFYTDSDVIFEAFKAGEADTYRESNPERWATQYDFPAVQDGDVVMSEIPHQRPTGIEGLVMNTRRAPFDDWRVRQAMIELFNFEFINQTLNGGREPRIQSYFSNSVLGMDVGEPAEGRVAELLAPFEDEVLPGTIDGYALPETDGSERNREGLARALDLLAEAGWTPKEGVMTNAEGEPLTFEILISSTATRNPARDRKIVQIYRGALAKAGIDVTVTSVDTAQYTDRTNSFDFDMTSFWRAVSLSPGNEQRLYWGSEAADQEGSRNWMGVESPAIDAMIDEMLSARSREDSRAATKALDRILTAGRYVIPIWYSDVSRIAHRKELHYPERLPMYGDWQGFLPDVWWYEEE</sequence>
<dbReference type="GO" id="GO:0043190">
    <property type="term" value="C:ATP-binding cassette (ABC) transporter complex"/>
    <property type="evidence" value="ECO:0007669"/>
    <property type="project" value="InterPro"/>
</dbReference>
<reference evidence="5 6" key="1">
    <citation type="submission" date="2019-12" db="EMBL/GenBank/DDBJ databases">
        <title>Maritimibacter sp. nov. sp. isolated from sea sand.</title>
        <authorList>
            <person name="Kim J."/>
            <person name="Jeong S.E."/>
            <person name="Jung H.S."/>
            <person name="Jeon C.O."/>
        </authorList>
    </citation>
    <scope>NUCLEOTIDE SEQUENCE [LARGE SCALE GENOMIC DNA]</scope>
    <source>
        <strain evidence="5 6">DP07</strain>
    </source>
</reference>
<dbReference type="Pfam" id="PF00496">
    <property type="entry name" value="SBP_bac_5"/>
    <property type="match status" value="1"/>
</dbReference>
<evidence type="ECO:0000259" key="4">
    <source>
        <dbReference type="Pfam" id="PF00496"/>
    </source>
</evidence>
<comment type="subcellular location">
    <subcellularLocation>
        <location evidence="1">Periplasm</location>
    </subcellularLocation>
</comment>
<dbReference type="Gene3D" id="3.40.190.10">
    <property type="entry name" value="Periplasmic binding protein-like II"/>
    <property type="match status" value="1"/>
</dbReference>
<evidence type="ECO:0000256" key="1">
    <source>
        <dbReference type="ARBA" id="ARBA00004418"/>
    </source>
</evidence>
<dbReference type="GO" id="GO:0042884">
    <property type="term" value="P:microcin transport"/>
    <property type="evidence" value="ECO:0007669"/>
    <property type="project" value="TreeGrafter"/>
</dbReference>
<dbReference type="PANTHER" id="PTHR30290:SF64">
    <property type="entry name" value="ABC TRANSPORTER PERIPLASMIC BINDING PROTEIN"/>
    <property type="match status" value="1"/>
</dbReference>
<gene>
    <name evidence="5" type="ORF">GQE99_09470</name>
</gene>